<dbReference type="RefSeq" id="WP_005468461.1">
    <property type="nucleotide sequence ID" value="NZ_KB291042.1"/>
</dbReference>
<dbReference type="GO" id="GO:0006886">
    <property type="term" value="P:intracellular protein transport"/>
    <property type="evidence" value="ECO:0007669"/>
    <property type="project" value="InterPro"/>
</dbReference>
<keyword evidence="5 8" id="KW-1133">Transmembrane helix</keyword>
<protein>
    <submittedName>
        <fullName evidence="9">Preprotein translocase, SecE subunit</fullName>
    </submittedName>
</protein>
<evidence type="ECO:0000256" key="1">
    <source>
        <dbReference type="ARBA" id="ARBA00004370"/>
    </source>
</evidence>
<dbReference type="Gene3D" id="1.20.5.1030">
    <property type="entry name" value="Preprotein translocase secy subunit"/>
    <property type="match status" value="1"/>
</dbReference>
<keyword evidence="2" id="KW-0813">Transport</keyword>
<keyword evidence="6" id="KW-0811">Translocation</keyword>
<dbReference type="InterPro" id="IPR001901">
    <property type="entry name" value="Translocase_SecE/Sec61-g"/>
</dbReference>
<gene>
    <name evidence="9" type="ORF">HMPREF9134_00318</name>
</gene>
<sequence length="71" mass="7735">MSFLNRVGVAFRDSYTELTQKVSWPTRSELTNSAVVVMVASLIIAAVVLAMDKTFETALSHVYRAISGVKG</sequence>
<dbReference type="STRING" id="1127696.HMPREF9134_00318"/>
<feature type="transmembrane region" description="Helical" evidence="8">
    <location>
        <begin position="30"/>
        <end position="51"/>
    </location>
</feature>
<dbReference type="AlphaFoldDB" id="L1NHG8"/>
<dbReference type="Proteomes" id="UP000010408">
    <property type="component" value="Unassembled WGS sequence"/>
</dbReference>
<evidence type="ECO:0000256" key="2">
    <source>
        <dbReference type="ARBA" id="ARBA00022448"/>
    </source>
</evidence>
<organism evidence="9 10">
    <name type="scientific">Porphyromonas catoniae F0037</name>
    <dbReference type="NCBI Taxonomy" id="1127696"/>
    <lineage>
        <taxon>Bacteria</taxon>
        <taxon>Pseudomonadati</taxon>
        <taxon>Bacteroidota</taxon>
        <taxon>Bacteroidia</taxon>
        <taxon>Bacteroidales</taxon>
        <taxon>Porphyromonadaceae</taxon>
        <taxon>Porphyromonas</taxon>
    </lineage>
</organism>
<keyword evidence="4" id="KW-0653">Protein transport</keyword>
<name>L1NHG8_9PORP</name>
<evidence type="ECO:0000256" key="7">
    <source>
        <dbReference type="ARBA" id="ARBA00023136"/>
    </source>
</evidence>
<keyword evidence="7 8" id="KW-0472">Membrane</keyword>
<dbReference type="HOGENOM" id="CLU_113663_6_1_10"/>
<comment type="subcellular location">
    <subcellularLocation>
        <location evidence="1">Membrane</location>
    </subcellularLocation>
</comment>
<dbReference type="GO" id="GO:0008320">
    <property type="term" value="F:protein transmembrane transporter activity"/>
    <property type="evidence" value="ECO:0007669"/>
    <property type="project" value="InterPro"/>
</dbReference>
<proteinExistence type="predicted"/>
<evidence type="ECO:0000256" key="3">
    <source>
        <dbReference type="ARBA" id="ARBA00022692"/>
    </source>
</evidence>
<dbReference type="GO" id="GO:0006605">
    <property type="term" value="P:protein targeting"/>
    <property type="evidence" value="ECO:0007669"/>
    <property type="project" value="InterPro"/>
</dbReference>
<dbReference type="GO" id="GO:0016020">
    <property type="term" value="C:membrane"/>
    <property type="evidence" value="ECO:0007669"/>
    <property type="project" value="UniProtKB-SubCell"/>
</dbReference>
<dbReference type="EMBL" id="AMEQ01000011">
    <property type="protein sequence ID" value="EKY02771.1"/>
    <property type="molecule type" value="Genomic_DNA"/>
</dbReference>
<evidence type="ECO:0000256" key="5">
    <source>
        <dbReference type="ARBA" id="ARBA00022989"/>
    </source>
</evidence>
<accession>L1NHG8</accession>
<reference evidence="9 10" key="1">
    <citation type="submission" date="2012-05" db="EMBL/GenBank/DDBJ databases">
        <authorList>
            <person name="Weinstock G."/>
            <person name="Sodergren E."/>
            <person name="Lobos E.A."/>
            <person name="Fulton L."/>
            <person name="Fulton R."/>
            <person name="Courtney L."/>
            <person name="Fronick C."/>
            <person name="O'Laughlin M."/>
            <person name="Godfrey J."/>
            <person name="Wilson R.M."/>
            <person name="Miner T."/>
            <person name="Farmer C."/>
            <person name="Delehaunty K."/>
            <person name="Cordes M."/>
            <person name="Minx P."/>
            <person name="Tomlinson C."/>
            <person name="Chen J."/>
            <person name="Wollam A."/>
            <person name="Pepin K.H."/>
            <person name="Bhonagiri V."/>
            <person name="Zhang X."/>
            <person name="Suruliraj S."/>
            <person name="Warren W."/>
            <person name="Mitreva M."/>
            <person name="Mardis E.R."/>
            <person name="Wilson R.K."/>
        </authorList>
    </citation>
    <scope>NUCLEOTIDE SEQUENCE [LARGE SCALE GENOMIC DNA]</scope>
    <source>
        <strain evidence="9 10">F0037</strain>
    </source>
</reference>
<evidence type="ECO:0000256" key="6">
    <source>
        <dbReference type="ARBA" id="ARBA00023010"/>
    </source>
</evidence>
<dbReference type="GO" id="GO:0009306">
    <property type="term" value="P:protein secretion"/>
    <property type="evidence" value="ECO:0007669"/>
    <property type="project" value="InterPro"/>
</dbReference>
<comment type="caution">
    <text evidence="9">The sequence shown here is derived from an EMBL/GenBank/DDBJ whole genome shotgun (WGS) entry which is preliminary data.</text>
</comment>
<dbReference type="eggNOG" id="COG0690">
    <property type="taxonomic scope" value="Bacteria"/>
</dbReference>
<keyword evidence="3 8" id="KW-0812">Transmembrane</keyword>
<evidence type="ECO:0000256" key="4">
    <source>
        <dbReference type="ARBA" id="ARBA00022927"/>
    </source>
</evidence>
<evidence type="ECO:0000313" key="9">
    <source>
        <dbReference type="EMBL" id="EKY02771.1"/>
    </source>
</evidence>
<dbReference type="InterPro" id="IPR038379">
    <property type="entry name" value="SecE_sf"/>
</dbReference>
<dbReference type="PATRIC" id="fig|1127696.3.peg.268"/>
<dbReference type="NCBIfam" id="TIGR00964">
    <property type="entry name" value="secE_bact"/>
    <property type="match status" value="1"/>
</dbReference>
<evidence type="ECO:0000313" key="10">
    <source>
        <dbReference type="Proteomes" id="UP000010408"/>
    </source>
</evidence>
<evidence type="ECO:0000256" key="8">
    <source>
        <dbReference type="SAM" id="Phobius"/>
    </source>
</evidence>
<dbReference type="Pfam" id="PF00584">
    <property type="entry name" value="SecE"/>
    <property type="match status" value="1"/>
</dbReference>
<dbReference type="InterPro" id="IPR005807">
    <property type="entry name" value="SecE_bac"/>
</dbReference>